<gene>
    <name evidence="1" type="ORF">BSV1_G19</name>
</gene>
<geneLocation type="plasmid" evidence="1 2">
    <name>SV1_lp28-2</name>
</geneLocation>
<dbReference type="AlphaFoldDB" id="A0A806CFD5"/>
<protein>
    <submittedName>
        <fullName evidence="1">Multidrug-efflux transporter</fullName>
    </submittedName>
</protein>
<proteinExistence type="predicted"/>
<sequence>MISIYSNNLEYSLKNVDSKILGTINSINSTLSRIFSFLY</sequence>
<evidence type="ECO:0000313" key="2">
    <source>
        <dbReference type="Proteomes" id="UP000006166"/>
    </source>
</evidence>
<keyword evidence="2" id="KW-1185">Reference proteome</keyword>
<name>A0A806CFD5_9SPIR</name>
<evidence type="ECO:0000313" key="1">
    <source>
        <dbReference type="EMBL" id="ACN93354.1"/>
    </source>
</evidence>
<accession>A0A806CFD5</accession>
<dbReference type="Proteomes" id="UP000006166">
    <property type="component" value="Plasmid SV1_lp28-2"/>
</dbReference>
<organism evidence="1 2">
    <name type="scientific">Borreliella finlandensis</name>
    <dbReference type="NCBI Taxonomy" id="498741"/>
    <lineage>
        <taxon>Bacteria</taxon>
        <taxon>Pseudomonadati</taxon>
        <taxon>Spirochaetota</taxon>
        <taxon>Spirochaetia</taxon>
        <taxon>Spirochaetales</taxon>
        <taxon>Borreliaceae</taxon>
        <taxon>Borreliella</taxon>
    </lineage>
</organism>
<keyword evidence="1" id="KW-0614">Plasmid</keyword>
<reference evidence="1 2" key="1">
    <citation type="journal article" date="2011" name="J. Bacteriol.">
        <title>Whole genome sequence of an unusual Borrelia burgdorferi sensu lato isolate.</title>
        <authorList>
            <person name="Casjens S.R."/>
            <person name="Fraser-Liggett C.M."/>
            <person name="Mongodin E.F."/>
            <person name="Qiu W.G."/>
            <person name="Dunn J.J."/>
            <person name="Luft B.J."/>
            <person name="Schutzer S.E."/>
        </authorList>
    </citation>
    <scope>NUCLEOTIDE SEQUENCE [LARGE SCALE GENOMIC DNA]</scope>
    <source>
        <strain evidence="1 2">SV1</strain>
    </source>
</reference>
<dbReference type="EMBL" id="CP001518">
    <property type="protein sequence ID" value="ACN93354.1"/>
    <property type="molecule type" value="Genomic_DNA"/>
</dbReference>